<dbReference type="SUPFAM" id="SSF69304">
    <property type="entry name" value="Tricorn protease N-terminal domain"/>
    <property type="match status" value="1"/>
</dbReference>
<dbReference type="PANTHER" id="PTHR35546">
    <property type="entry name" value="F-BOX PROTEIN INTERACTION DOMAIN PROTEIN-RELATED"/>
    <property type="match status" value="1"/>
</dbReference>
<dbReference type="EMBL" id="JAUUTY010000004">
    <property type="protein sequence ID" value="KAK1649539.1"/>
    <property type="molecule type" value="Genomic_DNA"/>
</dbReference>
<dbReference type="PANTHER" id="PTHR35546:SF105">
    <property type="entry name" value="OS05G0139200 PROTEIN"/>
    <property type="match status" value="1"/>
</dbReference>
<dbReference type="SMART" id="SM00256">
    <property type="entry name" value="FBOX"/>
    <property type="match status" value="1"/>
</dbReference>
<dbReference type="InterPro" id="IPR056592">
    <property type="entry name" value="Beta-prop_At3g26010-like"/>
</dbReference>
<dbReference type="Proteomes" id="UP001231189">
    <property type="component" value="Unassembled WGS sequence"/>
</dbReference>
<dbReference type="InterPro" id="IPR017451">
    <property type="entry name" value="F-box-assoc_interact_dom"/>
</dbReference>
<dbReference type="Pfam" id="PF24750">
    <property type="entry name" value="b-prop_At3g26010-like"/>
    <property type="match status" value="1"/>
</dbReference>
<dbReference type="Gene3D" id="1.20.1280.50">
    <property type="match status" value="1"/>
</dbReference>
<gene>
    <name evidence="3" type="ORF">QYE76_067344</name>
</gene>
<proteinExistence type="predicted"/>
<dbReference type="SUPFAM" id="SSF81383">
    <property type="entry name" value="F-box domain"/>
    <property type="match status" value="1"/>
</dbReference>
<accession>A0AAD8SD45</accession>
<evidence type="ECO:0000313" key="4">
    <source>
        <dbReference type="Proteomes" id="UP001231189"/>
    </source>
</evidence>
<evidence type="ECO:0000256" key="1">
    <source>
        <dbReference type="SAM" id="MobiDB-lite"/>
    </source>
</evidence>
<dbReference type="InterPro" id="IPR036047">
    <property type="entry name" value="F-box-like_dom_sf"/>
</dbReference>
<feature type="domain" description="F-box" evidence="2">
    <location>
        <begin position="42"/>
        <end position="82"/>
    </location>
</feature>
<reference evidence="3" key="1">
    <citation type="submission" date="2023-07" db="EMBL/GenBank/DDBJ databases">
        <title>A chromosome-level genome assembly of Lolium multiflorum.</title>
        <authorList>
            <person name="Chen Y."/>
            <person name="Copetti D."/>
            <person name="Kolliker R."/>
            <person name="Studer B."/>
        </authorList>
    </citation>
    <scope>NUCLEOTIDE SEQUENCE</scope>
    <source>
        <strain evidence="3">02402/16</strain>
        <tissue evidence="3">Leaf</tissue>
    </source>
</reference>
<organism evidence="3 4">
    <name type="scientific">Lolium multiflorum</name>
    <name type="common">Italian ryegrass</name>
    <name type="synonym">Lolium perenne subsp. multiflorum</name>
    <dbReference type="NCBI Taxonomy" id="4521"/>
    <lineage>
        <taxon>Eukaryota</taxon>
        <taxon>Viridiplantae</taxon>
        <taxon>Streptophyta</taxon>
        <taxon>Embryophyta</taxon>
        <taxon>Tracheophyta</taxon>
        <taxon>Spermatophyta</taxon>
        <taxon>Magnoliopsida</taxon>
        <taxon>Liliopsida</taxon>
        <taxon>Poales</taxon>
        <taxon>Poaceae</taxon>
        <taxon>BOP clade</taxon>
        <taxon>Pooideae</taxon>
        <taxon>Poodae</taxon>
        <taxon>Poeae</taxon>
        <taxon>Poeae Chloroplast Group 2 (Poeae type)</taxon>
        <taxon>Loliodinae</taxon>
        <taxon>Loliinae</taxon>
        <taxon>Lolium</taxon>
    </lineage>
</organism>
<sequence>MAGAGDCPATLSLLRPPESPQVIGQPPRMDHSNKMGSSLADLTDDLLVEILSRLPVKSICCSKCVSRYWHGLISHRAHRKKLPQTLSGFFSRHISQGDGPRFDSILGGQERHVSDPSLSFLPGYRTVRPVDCCNGLLLCVCSKDSTSNERNYVVCNPATEKWLILPDSGRHNEVFARRLCFDPAISSRFHVFSILEDVDDCITDVEIYSSEAGEWSHKENGWSQEIMLYDRSVFLNGMLYFISYDSAVVTVDKEGKTWKTIPLLEAMTVAISFVSNEALIGQSQGRLHYVNARDRDASTLSVWILDSRHSGKWIFKYNISTSKLFGHKGFRLSRNYSLIAIHPDCNLIFVILNGQNLLLSYDMDRGKVRVIHNLKDPFDERYNPYLPYVPLFT</sequence>
<evidence type="ECO:0000313" key="3">
    <source>
        <dbReference type="EMBL" id="KAK1649539.1"/>
    </source>
</evidence>
<feature type="region of interest" description="Disordered" evidence="1">
    <location>
        <begin position="1"/>
        <end position="36"/>
    </location>
</feature>
<dbReference type="InterPro" id="IPR055290">
    <property type="entry name" value="At3g26010-like"/>
</dbReference>
<keyword evidence="4" id="KW-1185">Reference proteome</keyword>
<dbReference type="Pfam" id="PF00646">
    <property type="entry name" value="F-box"/>
    <property type="match status" value="1"/>
</dbReference>
<dbReference type="AlphaFoldDB" id="A0AAD8SD45"/>
<evidence type="ECO:0000259" key="2">
    <source>
        <dbReference type="SMART" id="SM00256"/>
    </source>
</evidence>
<dbReference type="NCBIfam" id="TIGR01640">
    <property type="entry name" value="F_box_assoc_1"/>
    <property type="match status" value="1"/>
</dbReference>
<name>A0AAD8SD45_LOLMU</name>
<dbReference type="InterPro" id="IPR001810">
    <property type="entry name" value="F-box_dom"/>
</dbReference>
<protein>
    <recommendedName>
        <fullName evidence="2">F-box domain-containing protein</fullName>
    </recommendedName>
</protein>
<comment type="caution">
    <text evidence="3">The sequence shown here is derived from an EMBL/GenBank/DDBJ whole genome shotgun (WGS) entry which is preliminary data.</text>
</comment>